<keyword evidence="1" id="KW-0547">Nucleotide-binding</keyword>
<organism evidence="1 2">
    <name type="scientific">Rickettsia parkeri str. Tate's Hell</name>
    <dbReference type="NCBI Taxonomy" id="1359189"/>
    <lineage>
        <taxon>Bacteria</taxon>
        <taxon>Pseudomonadati</taxon>
        <taxon>Pseudomonadota</taxon>
        <taxon>Alphaproteobacteria</taxon>
        <taxon>Rickettsiales</taxon>
        <taxon>Rickettsiaceae</taxon>
        <taxon>Rickettsieae</taxon>
        <taxon>Rickettsia</taxon>
        <taxon>spotted fever group</taxon>
    </lineage>
</organism>
<reference evidence="1 2" key="1">
    <citation type="submission" date="2015-02" db="EMBL/GenBank/DDBJ databases">
        <title>Genome Sequencing of Rickettsiales.</title>
        <authorList>
            <person name="Daugherty S.C."/>
            <person name="Su Q."/>
            <person name="Abolude K."/>
            <person name="Beier-Sexton M."/>
            <person name="Carlyon J.A."/>
            <person name="Carter R."/>
            <person name="Day N.P."/>
            <person name="Dumler S.J."/>
            <person name="Dyachenko V."/>
            <person name="Godinez A."/>
            <person name="Kurtti T.J."/>
            <person name="Lichay M."/>
            <person name="Mullins K.E."/>
            <person name="Ott S."/>
            <person name="Pappas-Brown V."/>
            <person name="Paris D.H."/>
            <person name="Patel P."/>
            <person name="Richards A.L."/>
            <person name="Sadzewicz L."/>
            <person name="Sears K."/>
            <person name="Seidman D."/>
            <person name="Sengamalay N."/>
            <person name="Stenos J."/>
            <person name="Tallon L.J."/>
            <person name="Vincent G."/>
            <person name="Fraser C.M."/>
            <person name="Munderloh U."/>
            <person name="Dunning-Hotopp J.C."/>
        </authorList>
    </citation>
    <scope>NUCLEOTIDE SEQUENCE [LARGE SCALE GENOMIC DNA]</scope>
    <source>
        <strain evidence="1 2">Tate's Hell</strain>
    </source>
</reference>
<keyword evidence="1" id="KW-0378">Hydrolase</keyword>
<keyword evidence="1" id="KW-0067">ATP-binding</keyword>
<proteinExistence type="predicted"/>
<dbReference type="RefSeq" id="WP_231282959.1">
    <property type="nucleotide sequence ID" value="NZ_LAOO01000001.1"/>
</dbReference>
<gene>
    <name evidence="1" type="ORF">RPATATE_0393</name>
</gene>
<dbReference type="GO" id="GO:0004386">
    <property type="term" value="F:helicase activity"/>
    <property type="evidence" value="ECO:0007669"/>
    <property type="project" value="UniProtKB-KW"/>
</dbReference>
<evidence type="ECO:0000313" key="1">
    <source>
        <dbReference type="EMBL" id="KJW00467.1"/>
    </source>
</evidence>
<dbReference type="EMBL" id="LAOO01000001">
    <property type="protein sequence ID" value="KJW00467.1"/>
    <property type="molecule type" value="Genomic_DNA"/>
</dbReference>
<accession>A0ABR5DNY8</accession>
<protein>
    <submittedName>
        <fullName evidence="1">Superfamily I DNA and RNA helicase domain protein</fullName>
    </submittedName>
</protein>
<comment type="caution">
    <text evidence="1">The sequence shown here is derived from an EMBL/GenBank/DDBJ whole genome shotgun (WGS) entry which is preliminary data.</text>
</comment>
<dbReference type="Proteomes" id="UP000035491">
    <property type="component" value="Unassembled WGS sequence"/>
</dbReference>
<evidence type="ECO:0000313" key="2">
    <source>
        <dbReference type="Proteomes" id="UP000035491"/>
    </source>
</evidence>
<name>A0ABR5DNY8_RICPA</name>
<keyword evidence="1" id="KW-0347">Helicase</keyword>
<sequence length="239" mass="27664">MIDLVVQKLEIDKKYLFSRSEICLRRVTSHKKKKDKPVIYNFAAPSLEMFNSFFLRPLDFVRSNIEKIDSESAIAKYLGKEDKPDSIDVLKHQESLQELLSPFMMQPMRWCSSPSHSLAVLQAVAINLVLPSFQENFLLLMVHLYRKTTILFDLIANIYVDRASYLATLEDPKEGFQNKKSSLHTPNFDYHVNSLKPELQTYGMVVASSNNNAVENISKEISLYSKIDKLYHKDLSYFK</sequence>
<keyword evidence="2" id="KW-1185">Reference proteome</keyword>